<evidence type="ECO:0000256" key="5">
    <source>
        <dbReference type="ARBA" id="ARBA00023136"/>
    </source>
</evidence>
<keyword evidence="9" id="KW-1185">Reference proteome</keyword>
<dbReference type="InParanoid" id="A0A3Q3G5A5"/>
<comment type="similarity">
    <text evidence="2">Belongs to the CD225/Dispanin family.</text>
</comment>
<name>A0A3Q3G5A5_9LABR</name>
<protein>
    <submittedName>
        <fullName evidence="8">Dispanin subfamily A member 2b-like</fullName>
    </submittedName>
</protein>
<reference evidence="8" key="2">
    <citation type="submission" date="2025-09" db="UniProtKB">
        <authorList>
            <consortium name="Ensembl"/>
        </authorList>
    </citation>
    <scope>IDENTIFICATION</scope>
</reference>
<dbReference type="OrthoDB" id="9906841at2759"/>
<dbReference type="InterPro" id="IPR051517">
    <property type="entry name" value="IFITM_antiviral_protein"/>
</dbReference>
<evidence type="ECO:0000256" key="1">
    <source>
        <dbReference type="ARBA" id="ARBA00004370"/>
    </source>
</evidence>
<dbReference type="InterPro" id="IPR007593">
    <property type="entry name" value="CD225/Dispanin_fam"/>
</dbReference>
<organism evidence="8 9">
    <name type="scientific">Labrus bergylta</name>
    <name type="common">ballan wrasse</name>
    <dbReference type="NCBI Taxonomy" id="56723"/>
    <lineage>
        <taxon>Eukaryota</taxon>
        <taxon>Metazoa</taxon>
        <taxon>Chordata</taxon>
        <taxon>Craniata</taxon>
        <taxon>Vertebrata</taxon>
        <taxon>Euteleostomi</taxon>
        <taxon>Actinopterygii</taxon>
        <taxon>Neopterygii</taxon>
        <taxon>Teleostei</taxon>
        <taxon>Neoteleostei</taxon>
        <taxon>Acanthomorphata</taxon>
        <taxon>Eupercaria</taxon>
        <taxon>Labriformes</taxon>
        <taxon>Labridae</taxon>
        <taxon>Labrus</taxon>
    </lineage>
</organism>
<evidence type="ECO:0000256" key="4">
    <source>
        <dbReference type="ARBA" id="ARBA00022989"/>
    </source>
</evidence>
<feature type="transmembrane region" description="Helical" evidence="7">
    <location>
        <begin position="48"/>
        <end position="72"/>
    </location>
</feature>
<proteinExistence type="inferred from homology"/>
<dbReference type="PANTHER" id="PTHR13999:SF31">
    <property type="entry name" value="IFITM1-RELATED"/>
    <property type="match status" value="1"/>
</dbReference>
<evidence type="ECO:0000313" key="9">
    <source>
        <dbReference type="Proteomes" id="UP000261660"/>
    </source>
</evidence>
<accession>A0A3Q3G5A5</accession>
<evidence type="ECO:0000256" key="2">
    <source>
        <dbReference type="ARBA" id="ARBA00006843"/>
    </source>
</evidence>
<reference evidence="8" key="1">
    <citation type="submission" date="2025-08" db="UniProtKB">
        <authorList>
            <consortium name="Ensembl"/>
        </authorList>
    </citation>
    <scope>IDENTIFICATION</scope>
</reference>
<evidence type="ECO:0000256" key="3">
    <source>
        <dbReference type="ARBA" id="ARBA00022692"/>
    </source>
</evidence>
<feature type="region of interest" description="Disordered" evidence="6">
    <location>
        <begin position="1"/>
        <end position="20"/>
    </location>
</feature>
<keyword evidence="5 7" id="KW-0472">Membrane</keyword>
<comment type="subcellular location">
    <subcellularLocation>
        <location evidence="1">Membrane</location>
    </subcellularLocation>
</comment>
<dbReference type="Proteomes" id="UP000261660">
    <property type="component" value="Unplaced"/>
</dbReference>
<dbReference type="PANTHER" id="PTHR13999">
    <property type="entry name" value="INTERFERON INDUCIBLE TRANSMEMBRANE PROTEIN"/>
    <property type="match status" value="1"/>
</dbReference>
<evidence type="ECO:0000313" key="8">
    <source>
        <dbReference type="Ensembl" id="ENSLBEP00000028002.1"/>
    </source>
</evidence>
<dbReference type="FunCoup" id="A0A3Q3G5A5">
    <property type="interactions" value="24"/>
</dbReference>
<dbReference type="Pfam" id="PF04505">
    <property type="entry name" value="CD225"/>
    <property type="match status" value="1"/>
</dbReference>
<feature type="compositionally biased region" description="Low complexity" evidence="6">
    <location>
        <begin position="9"/>
        <end position="19"/>
    </location>
</feature>
<dbReference type="GO" id="GO:0005886">
    <property type="term" value="C:plasma membrane"/>
    <property type="evidence" value="ECO:0007669"/>
    <property type="project" value="TreeGrafter"/>
</dbReference>
<keyword evidence="3 7" id="KW-0812">Transmembrane</keyword>
<dbReference type="STRING" id="56723.ENSLBEP00000028002"/>
<evidence type="ECO:0000256" key="7">
    <source>
        <dbReference type="SAM" id="Phobius"/>
    </source>
</evidence>
<evidence type="ECO:0000256" key="6">
    <source>
        <dbReference type="SAM" id="MobiDB-lite"/>
    </source>
</evidence>
<dbReference type="Ensembl" id="ENSLBET00000029334.1">
    <property type="protein sequence ID" value="ENSLBEP00000028002.1"/>
    <property type="gene ID" value="ENSLBEG00000021245.1"/>
</dbReference>
<dbReference type="GeneTree" id="ENSGT00950000182857"/>
<feature type="transmembrane region" description="Helical" evidence="7">
    <location>
        <begin position="93"/>
        <end position="120"/>
    </location>
</feature>
<dbReference type="AlphaFoldDB" id="A0A3Q3G5A5"/>
<keyword evidence="4 7" id="KW-1133">Transmembrane helix</keyword>
<sequence length="137" mass="15218">MNPEGVPLQGRGYEGYPGQPGQPGYPGQPTVVQSTIVNIVTEPPKDHIIWSLCCFIYSNPFCLGLLALIYSIKSRDRKMVGDLEGARHHGGTAFYINIFSSVLFGTGILISIIVIIVIIVKNQENSYNRYGYGYYRN</sequence>